<dbReference type="PROSITE" id="PS50181">
    <property type="entry name" value="FBOX"/>
    <property type="match status" value="1"/>
</dbReference>
<feature type="domain" description="F-box" evidence="1">
    <location>
        <begin position="4"/>
        <end position="50"/>
    </location>
</feature>
<dbReference type="CDD" id="cd09917">
    <property type="entry name" value="F-box_SF"/>
    <property type="match status" value="1"/>
</dbReference>
<organism evidence="2 3">
    <name type="scientific">Mycena rosella</name>
    <name type="common">Pink bonnet</name>
    <name type="synonym">Agaricus rosellus</name>
    <dbReference type="NCBI Taxonomy" id="1033263"/>
    <lineage>
        <taxon>Eukaryota</taxon>
        <taxon>Fungi</taxon>
        <taxon>Dikarya</taxon>
        <taxon>Basidiomycota</taxon>
        <taxon>Agaricomycotina</taxon>
        <taxon>Agaricomycetes</taxon>
        <taxon>Agaricomycetidae</taxon>
        <taxon>Agaricales</taxon>
        <taxon>Marasmiineae</taxon>
        <taxon>Mycenaceae</taxon>
        <taxon>Mycena</taxon>
    </lineage>
</organism>
<evidence type="ECO:0000313" key="3">
    <source>
        <dbReference type="Proteomes" id="UP001221757"/>
    </source>
</evidence>
<dbReference type="Proteomes" id="UP001221757">
    <property type="component" value="Unassembled WGS sequence"/>
</dbReference>
<evidence type="ECO:0000259" key="1">
    <source>
        <dbReference type="PROSITE" id="PS50181"/>
    </source>
</evidence>
<gene>
    <name evidence="2" type="ORF">B0H17DRAFT_1044692</name>
</gene>
<dbReference type="InterPro" id="IPR036047">
    <property type="entry name" value="F-box-like_dom_sf"/>
</dbReference>
<proteinExistence type="predicted"/>
<reference evidence="2" key="1">
    <citation type="submission" date="2023-03" db="EMBL/GenBank/DDBJ databases">
        <title>Massive genome expansion in bonnet fungi (Mycena s.s.) driven by repeated elements and novel gene families across ecological guilds.</title>
        <authorList>
            <consortium name="Lawrence Berkeley National Laboratory"/>
            <person name="Harder C.B."/>
            <person name="Miyauchi S."/>
            <person name="Viragh M."/>
            <person name="Kuo A."/>
            <person name="Thoen E."/>
            <person name="Andreopoulos B."/>
            <person name="Lu D."/>
            <person name="Skrede I."/>
            <person name="Drula E."/>
            <person name="Henrissat B."/>
            <person name="Morin E."/>
            <person name="Kohler A."/>
            <person name="Barry K."/>
            <person name="LaButti K."/>
            <person name="Morin E."/>
            <person name="Salamov A."/>
            <person name="Lipzen A."/>
            <person name="Mereny Z."/>
            <person name="Hegedus B."/>
            <person name="Baldrian P."/>
            <person name="Stursova M."/>
            <person name="Weitz H."/>
            <person name="Taylor A."/>
            <person name="Grigoriev I.V."/>
            <person name="Nagy L.G."/>
            <person name="Martin F."/>
            <person name="Kauserud H."/>
        </authorList>
    </citation>
    <scope>NUCLEOTIDE SEQUENCE</scope>
    <source>
        <strain evidence="2">CBHHK067</strain>
    </source>
</reference>
<accession>A0AAD7GR33</accession>
<sequence length="509" mass="56576">MTESFRLLDVPPEVLVHILGFLPLQALHACQQSSRFLHGFVTASIELQYLIARSVAQVTDNPSSTLPISDRLRMLRSRETAFTTANPSWVTSIPVPFQMSGVYDLSAGFLFFGEDRRNALRYIQLPSERPPEGAPPVEWGRIPVSSPQSMIIDFGLAIGEHDLVVIATFTPTGPTTAVGVLQGLINLELLTMSTHRPHPESRGPIEVGTSSWGLPSSMMEVVGDYLVFGESYGGMMGGLLKPDDHVYIYEWRTGKLKMKIDAPNRSYFAAVFLSPEVLLLPNTTAATLELWTIPSEQTTPTPTLTLHLPRLASEQGINVITARGEPNPSVYPLRKPSRLPFYSSVDDSIILFHIHFPVQKFLLFIHRRTLLALLDKHTVGDTCVYADWGPGICRWLLAAGINVDWITTTSGQRSVLTPMRTTTPLFFFDFNRYMAQSHPHACLPPTDDPFSNFGIWAEPVGSRLECHASRSTETFSVYDGVSMDDERVVAFWVGRSLLSLLIAMVLISF</sequence>
<evidence type="ECO:0000313" key="2">
    <source>
        <dbReference type="EMBL" id="KAJ7701793.1"/>
    </source>
</evidence>
<dbReference type="AlphaFoldDB" id="A0AAD7GR33"/>
<comment type="caution">
    <text evidence="2">The sequence shown here is derived from an EMBL/GenBank/DDBJ whole genome shotgun (WGS) entry which is preliminary data.</text>
</comment>
<protein>
    <recommendedName>
        <fullName evidence="1">F-box domain-containing protein</fullName>
    </recommendedName>
</protein>
<dbReference type="SUPFAM" id="SSF81383">
    <property type="entry name" value="F-box domain"/>
    <property type="match status" value="1"/>
</dbReference>
<name>A0AAD7GR33_MYCRO</name>
<dbReference type="InterPro" id="IPR001810">
    <property type="entry name" value="F-box_dom"/>
</dbReference>
<keyword evidence="3" id="KW-1185">Reference proteome</keyword>
<dbReference type="EMBL" id="JARKIE010000016">
    <property type="protein sequence ID" value="KAJ7701793.1"/>
    <property type="molecule type" value="Genomic_DNA"/>
</dbReference>